<comment type="caution">
    <text evidence="1">The sequence shown here is derived from an EMBL/GenBank/DDBJ whole genome shotgun (WGS) entry which is preliminary data.</text>
</comment>
<dbReference type="PANTHER" id="PTHR11804">
    <property type="entry name" value="PROTEASE M3 THIMET OLIGOPEPTIDASE-RELATED"/>
    <property type="match status" value="1"/>
</dbReference>
<dbReference type="Gene3D" id="1.10.1370.10">
    <property type="entry name" value="Neurolysin, domain 3"/>
    <property type="match status" value="1"/>
</dbReference>
<dbReference type="SUPFAM" id="SSF55486">
    <property type="entry name" value="Metalloproteases ('zincins'), catalytic domain"/>
    <property type="match status" value="1"/>
</dbReference>
<organism evidence="1 2">
    <name type="scientific">Brassica cretica</name>
    <name type="common">Mustard</name>
    <dbReference type="NCBI Taxonomy" id="69181"/>
    <lineage>
        <taxon>Eukaryota</taxon>
        <taxon>Viridiplantae</taxon>
        <taxon>Streptophyta</taxon>
        <taxon>Embryophyta</taxon>
        <taxon>Tracheophyta</taxon>
        <taxon>Spermatophyta</taxon>
        <taxon>Magnoliopsida</taxon>
        <taxon>eudicotyledons</taxon>
        <taxon>Gunneridae</taxon>
        <taxon>Pentapetalae</taxon>
        <taxon>rosids</taxon>
        <taxon>malvids</taxon>
        <taxon>Brassicales</taxon>
        <taxon>Brassicaceae</taxon>
        <taxon>Brassiceae</taxon>
        <taxon>Brassica</taxon>
    </lineage>
</organism>
<dbReference type="Proteomes" id="UP000266723">
    <property type="component" value="Unassembled WGS sequence"/>
</dbReference>
<name>A0ABQ7AQQ5_BRACR</name>
<dbReference type="InterPro" id="IPR024077">
    <property type="entry name" value="Neurolysin/TOP_dom2"/>
</dbReference>
<gene>
    <name evidence="1" type="ORF">DY000_02061884</name>
</gene>
<accession>A0ABQ7AQQ5</accession>
<keyword evidence="2" id="KW-1185">Reference proteome</keyword>
<reference evidence="1 2" key="1">
    <citation type="journal article" date="2020" name="BMC Genomics">
        <title>Intraspecific diversification of the crop wild relative Brassica cretica Lam. using demographic model selection.</title>
        <authorList>
            <person name="Kioukis A."/>
            <person name="Michalopoulou V.A."/>
            <person name="Briers L."/>
            <person name="Pirintsos S."/>
            <person name="Studholme D.J."/>
            <person name="Pavlidis P."/>
            <person name="Sarris P.F."/>
        </authorList>
    </citation>
    <scope>NUCLEOTIDE SEQUENCE [LARGE SCALE GENOMIC DNA]</scope>
    <source>
        <strain evidence="2">cv. PFS-1207/04</strain>
    </source>
</reference>
<sequence>MEFLGTFGCVWSSKEVIKVIIGRAVHGIDPAGARPRGRSPFTLRSDLLERQGEVAPAPRSTSPQRHPEVARVYVDLRETNKPGATSHSDHLRSLPAPKASDVPRSLRVVYLVALGAGVTSPCRSRRSLRSVNGERPRGLAPVGSLTCTARPMITLITSFELQTHSNVPKNSMCSRLFFPEAELAGLPLEFLQSLDKTQNKEVKLTLESNHVEDILELCKIAKTRKTMDMAYGKRCEDANIPLLRKLVQSCHRLAHLLGYVHFAYYALDHRMSKTSTRLFVTKQRNITHFYEYSPVKSSESSDILFFITWFSSSTHLKVFNQMVFIFYLDM</sequence>
<evidence type="ECO:0000313" key="2">
    <source>
        <dbReference type="Proteomes" id="UP000266723"/>
    </source>
</evidence>
<dbReference type="PANTHER" id="PTHR11804:SF82">
    <property type="entry name" value="THIMET OLIGOPEPTIDASE-RELATED"/>
    <property type="match status" value="1"/>
</dbReference>
<dbReference type="InterPro" id="IPR045090">
    <property type="entry name" value="Pept_M3A_M3B"/>
</dbReference>
<protein>
    <submittedName>
        <fullName evidence="1">Uncharacterized protein</fullName>
    </submittedName>
</protein>
<dbReference type="EMBL" id="QGKV02001556">
    <property type="protein sequence ID" value="KAF3516410.1"/>
    <property type="molecule type" value="Genomic_DNA"/>
</dbReference>
<proteinExistence type="predicted"/>
<evidence type="ECO:0000313" key="1">
    <source>
        <dbReference type="EMBL" id="KAF3516410.1"/>
    </source>
</evidence>